<keyword evidence="5" id="KW-0067">ATP-binding</keyword>
<name>A0A8B3D725_VIBHA</name>
<gene>
    <name evidence="6" type="ORF">DS957_029305</name>
</gene>
<dbReference type="PANTHER" id="PTHR34273">
    <property type="entry name" value="METHYLTHIORIBOSE KINASE"/>
    <property type="match status" value="1"/>
</dbReference>
<protein>
    <recommendedName>
        <fullName evidence="8">Phosphotransferase enzyme family protein</fullName>
    </recommendedName>
</protein>
<comment type="caution">
    <text evidence="6">The sequence shown here is derived from an EMBL/GenBank/DDBJ whole genome shotgun (WGS) entry which is preliminary data.</text>
</comment>
<evidence type="ECO:0008006" key="8">
    <source>
        <dbReference type="Google" id="ProtNLM"/>
    </source>
</evidence>
<proteinExistence type="inferred from homology"/>
<dbReference type="PANTHER" id="PTHR34273:SF2">
    <property type="entry name" value="METHYLTHIORIBOSE KINASE"/>
    <property type="match status" value="1"/>
</dbReference>
<keyword evidence="2" id="KW-0808">Transferase</keyword>
<evidence type="ECO:0000256" key="5">
    <source>
        <dbReference type="ARBA" id="ARBA00022840"/>
    </source>
</evidence>
<accession>A0A8B3D725</accession>
<evidence type="ECO:0000256" key="1">
    <source>
        <dbReference type="ARBA" id="ARBA00010165"/>
    </source>
</evidence>
<evidence type="ECO:0000256" key="3">
    <source>
        <dbReference type="ARBA" id="ARBA00022741"/>
    </source>
</evidence>
<dbReference type="InterPro" id="IPR011009">
    <property type="entry name" value="Kinase-like_dom_sf"/>
</dbReference>
<feature type="non-terminal residue" evidence="6">
    <location>
        <position position="137"/>
    </location>
</feature>
<keyword evidence="4" id="KW-0418">Kinase</keyword>
<dbReference type="RefSeq" id="WP_220474610.1">
    <property type="nucleotide sequence ID" value="NZ_QOUW02000328.1"/>
</dbReference>
<reference evidence="6 7" key="1">
    <citation type="submission" date="2018-08" db="EMBL/GenBank/DDBJ databases">
        <title>Vibrio harveyi strains pathogenic to white snook Centropomus viridis Lockington (1877) and potential probiotic bacteria.</title>
        <authorList>
            <person name="Soto-Rodriguez S."/>
            <person name="Gomez-Gil B."/>
            <person name="Lozano-Olvera R."/>
        </authorList>
    </citation>
    <scope>NUCLEOTIDE SEQUENCE [LARGE SCALE GENOMIC DNA]</scope>
    <source>
        <strain evidence="6 7">CAIM 1508</strain>
    </source>
</reference>
<comment type="similarity">
    <text evidence="1">Belongs to the methylthioribose kinase family.</text>
</comment>
<evidence type="ECO:0000313" key="7">
    <source>
        <dbReference type="Proteomes" id="UP000253437"/>
    </source>
</evidence>
<dbReference type="EMBL" id="QOUW02000328">
    <property type="protein sequence ID" value="RIV97583.1"/>
    <property type="molecule type" value="Genomic_DNA"/>
</dbReference>
<dbReference type="Proteomes" id="UP000253437">
    <property type="component" value="Unassembled WGS sequence"/>
</dbReference>
<keyword evidence="3" id="KW-0547">Nucleotide-binding</keyword>
<evidence type="ECO:0000313" key="6">
    <source>
        <dbReference type="EMBL" id="RIV97583.1"/>
    </source>
</evidence>
<sequence length="137" mass="15921">MSQYSLMSKEKAAKIVKNHFNLNGDLIVEEISGGNMNVIFRVTNNKGFSTIVKHSPPYIRCIGEEWPLTQNRIITEYYSLDDFASINPKHVVKIYALNRDENVILMEYLEGYVPWREFLIHNKNENNFSTEIGKFMG</sequence>
<dbReference type="Gene3D" id="3.30.200.20">
    <property type="entry name" value="Phosphorylase Kinase, domain 1"/>
    <property type="match status" value="1"/>
</dbReference>
<organism evidence="6 7">
    <name type="scientific">Vibrio harveyi</name>
    <name type="common">Beneckea harveyi</name>
    <dbReference type="NCBI Taxonomy" id="669"/>
    <lineage>
        <taxon>Bacteria</taxon>
        <taxon>Pseudomonadati</taxon>
        <taxon>Pseudomonadota</taxon>
        <taxon>Gammaproteobacteria</taxon>
        <taxon>Vibrionales</taxon>
        <taxon>Vibrionaceae</taxon>
        <taxon>Vibrio</taxon>
    </lineage>
</organism>
<dbReference type="SUPFAM" id="SSF56112">
    <property type="entry name" value="Protein kinase-like (PK-like)"/>
    <property type="match status" value="1"/>
</dbReference>
<dbReference type="GO" id="GO:0016301">
    <property type="term" value="F:kinase activity"/>
    <property type="evidence" value="ECO:0007669"/>
    <property type="project" value="UniProtKB-KW"/>
</dbReference>
<dbReference type="AlphaFoldDB" id="A0A8B3D725"/>
<dbReference type="GO" id="GO:0005524">
    <property type="term" value="F:ATP binding"/>
    <property type="evidence" value="ECO:0007669"/>
    <property type="project" value="UniProtKB-KW"/>
</dbReference>
<evidence type="ECO:0000256" key="4">
    <source>
        <dbReference type="ARBA" id="ARBA00022777"/>
    </source>
</evidence>
<evidence type="ECO:0000256" key="2">
    <source>
        <dbReference type="ARBA" id="ARBA00022679"/>
    </source>
</evidence>